<feature type="chain" id="PRO_5026876289" description="Peptidase M15B domain-containing protein" evidence="1">
    <location>
        <begin position="24"/>
        <end position="297"/>
    </location>
</feature>
<dbReference type="InterPro" id="IPR009045">
    <property type="entry name" value="Zn_M74/Hedgehog-like"/>
</dbReference>
<feature type="signal peptide" evidence="1">
    <location>
        <begin position="1"/>
        <end position="23"/>
    </location>
</feature>
<name>A0A6J4PBN3_9BACT</name>
<organism evidence="2">
    <name type="scientific">uncultured Pyrinomonadaceae bacterium</name>
    <dbReference type="NCBI Taxonomy" id="2283094"/>
    <lineage>
        <taxon>Bacteria</taxon>
        <taxon>Pseudomonadati</taxon>
        <taxon>Acidobacteriota</taxon>
        <taxon>Blastocatellia</taxon>
        <taxon>Blastocatellales</taxon>
        <taxon>Pyrinomonadaceae</taxon>
        <taxon>environmental samples</taxon>
    </lineage>
</organism>
<protein>
    <recommendedName>
        <fullName evidence="3">Peptidase M15B domain-containing protein</fullName>
    </recommendedName>
</protein>
<evidence type="ECO:0008006" key="3">
    <source>
        <dbReference type="Google" id="ProtNLM"/>
    </source>
</evidence>
<dbReference type="EMBL" id="CADCUR010000215">
    <property type="protein sequence ID" value="CAA9411828.1"/>
    <property type="molecule type" value="Genomic_DNA"/>
</dbReference>
<proteinExistence type="predicted"/>
<evidence type="ECO:0000256" key="1">
    <source>
        <dbReference type="SAM" id="SignalP"/>
    </source>
</evidence>
<keyword evidence="1" id="KW-0732">Signal</keyword>
<accession>A0A6J4PBN3</accession>
<gene>
    <name evidence="2" type="ORF">AVDCRST_MAG74-2303</name>
</gene>
<evidence type="ECO:0000313" key="2">
    <source>
        <dbReference type="EMBL" id="CAA9411828.1"/>
    </source>
</evidence>
<dbReference type="Gene3D" id="3.30.1380.10">
    <property type="match status" value="1"/>
</dbReference>
<sequence>MFKTIKAFILIFCFGAFLQSVNADGNLKFTDYNESKTSSVVFRSSLEMSLARRGLKSADFCDENDAVSRRVLKDYGAIFLADDKNLLLPPVCIFASEVSVTDFQKQMRIARARIGDAEIELQSEAMNALLAARREAITAGLNITPRDGAEAARRDYSDTLRLWNSRFFPALEHWRRLGKLTRSDAERLSSLSTQAQIEAVLELEERGVFFSKDFSKSILYSVAAPGASQHLSLLAFDANEYEHEKVRRILARHGWFRTVKNDSPHFTFLGVREKDLPARGLRKLESFGGEFWIPNMQ</sequence>
<reference evidence="2" key="1">
    <citation type="submission" date="2020-02" db="EMBL/GenBank/DDBJ databases">
        <authorList>
            <person name="Meier V. D."/>
        </authorList>
    </citation>
    <scope>NUCLEOTIDE SEQUENCE</scope>
    <source>
        <strain evidence="2">AVDCRST_MAG74</strain>
    </source>
</reference>
<dbReference type="AlphaFoldDB" id="A0A6J4PBN3"/>